<accession>A0A256GFY1</accession>
<dbReference type="EMBL" id="NNRN01000056">
    <property type="protein sequence ID" value="OYR26057.1"/>
    <property type="molecule type" value="Genomic_DNA"/>
</dbReference>
<gene>
    <name evidence="1" type="ORF">CES86_4111</name>
</gene>
<comment type="caution">
    <text evidence="1">The sequence shown here is derived from an EMBL/GenBank/DDBJ whole genome shotgun (WGS) entry which is preliminary data.</text>
</comment>
<dbReference type="AlphaFoldDB" id="A0A256GFY1"/>
<dbReference type="Proteomes" id="UP000216363">
    <property type="component" value="Unassembled WGS sequence"/>
</dbReference>
<proteinExistence type="predicted"/>
<organism evidence="1 2">
    <name type="scientific">Brucella lupini</name>
    <dbReference type="NCBI Taxonomy" id="255457"/>
    <lineage>
        <taxon>Bacteria</taxon>
        <taxon>Pseudomonadati</taxon>
        <taxon>Pseudomonadota</taxon>
        <taxon>Alphaproteobacteria</taxon>
        <taxon>Hyphomicrobiales</taxon>
        <taxon>Brucellaceae</taxon>
        <taxon>Brucella/Ochrobactrum group</taxon>
        <taxon>Brucella</taxon>
    </lineage>
</organism>
<protein>
    <submittedName>
        <fullName evidence="1">Uncharacterized protein</fullName>
    </submittedName>
</protein>
<reference evidence="1 2" key="1">
    <citation type="submission" date="2017-07" db="EMBL/GenBank/DDBJ databases">
        <title>Draft genome of Ochrobactrum lupini type strain LUP21.</title>
        <authorList>
            <person name="Krzyzanowska D.M."/>
            <person name="Jafra S."/>
        </authorList>
    </citation>
    <scope>NUCLEOTIDE SEQUENCE [LARGE SCALE GENOMIC DNA]</scope>
    <source>
        <strain evidence="1 2">LUP21</strain>
    </source>
</reference>
<sequence length="42" mass="4475">MAGGGRATLGAKVYSIKRIIWLGHNNGSNMISGQPMPEWTSS</sequence>
<name>A0A256GFY1_9HYPH</name>
<evidence type="ECO:0000313" key="1">
    <source>
        <dbReference type="EMBL" id="OYR26057.1"/>
    </source>
</evidence>
<evidence type="ECO:0000313" key="2">
    <source>
        <dbReference type="Proteomes" id="UP000216363"/>
    </source>
</evidence>